<protein>
    <submittedName>
        <fullName evidence="1">Uncharacterized protein</fullName>
    </submittedName>
</protein>
<dbReference type="AlphaFoldDB" id="A0A699SFB8"/>
<proteinExistence type="predicted"/>
<sequence>ATYQDDSKVLVTIDREDIDWSGHVEEDAQNYAMMAYSFNNLGSDNEVKYYSKACEKSYARVKKLYDNQRQTW</sequence>
<reference evidence="1" key="1">
    <citation type="journal article" date="2019" name="Sci. Rep.">
        <title>Draft genome of Tanacetum cinerariifolium, the natural source of mosquito coil.</title>
        <authorList>
            <person name="Yamashiro T."/>
            <person name="Shiraishi A."/>
            <person name="Satake H."/>
            <person name="Nakayama K."/>
        </authorList>
    </citation>
    <scope>NUCLEOTIDE SEQUENCE</scope>
</reference>
<organism evidence="1">
    <name type="scientific">Tanacetum cinerariifolium</name>
    <name type="common">Dalmatian daisy</name>
    <name type="synonym">Chrysanthemum cinerariifolium</name>
    <dbReference type="NCBI Taxonomy" id="118510"/>
    <lineage>
        <taxon>Eukaryota</taxon>
        <taxon>Viridiplantae</taxon>
        <taxon>Streptophyta</taxon>
        <taxon>Embryophyta</taxon>
        <taxon>Tracheophyta</taxon>
        <taxon>Spermatophyta</taxon>
        <taxon>Magnoliopsida</taxon>
        <taxon>eudicotyledons</taxon>
        <taxon>Gunneridae</taxon>
        <taxon>Pentapetalae</taxon>
        <taxon>asterids</taxon>
        <taxon>campanulids</taxon>
        <taxon>Asterales</taxon>
        <taxon>Asteraceae</taxon>
        <taxon>Asteroideae</taxon>
        <taxon>Anthemideae</taxon>
        <taxon>Anthemidinae</taxon>
        <taxon>Tanacetum</taxon>
    </lineage>
</organism>
<gene>
    <name evidence="1" type="ORF">Tci_868316</name>
</gene>
<feature type="non-terminal residue" evidence="1">
    <location>
        <position position="1"/>
    </location>
</feature>
<dbReference type="EMBL" id="BKCJ011159604">
    <property type="protein sequence ID" value="GFC96346.1"/>
    <property type="molecule type" value="Genomic_DNA"/>
</dbReference>
<evidence type="ECO:0000313" key="1">
    <source>
        <dbReference type="EMBL" id="GFC96346.1"/>
    </source>
</evidence>
<name>A0A699SFB8_TANCI</name>
<comment type="caution">
    <text evidence="1">The sequence shown here is derived from an EMBL/GenBank/DDBJ whole genome shotgun (WGS) entry which is preliminary data.</text>
</comment>
<accession>A0A699SFB8</accession>